<name>A0A9D4ZJ12_ADICA</name>
<dbReference type="AlphaFoldDB" id="A0A9D4ZJ12"/>
<keyword evidence="1" id="KW-0472">Membrane</keyword>
<feature type="transmembrane region" description="Helical" evidence="1">
    <location>
        <begin position="38"/>
        <end position="56"/>
    </location>
</feature>
<keyword evidence="3" id="KW-1185">Reference proteome</keyword>
<sequence>MSVSVKFDESFPAIAILKPEATLPVAILHAFDRLHVALQTYALAFYFFRGLAALSFTRTHIISRRNYRELPMHEQGVCQLSAQNT</sequence>
<gene>
    <name evidence="2" type="ORF">GOP47_0007143</name>
</gene>
<dbReference type="EMBL" id="JABFUD020000007">
    <property type="protein sequence ID" value="KAI5077319.1"/>
    <property type="molecule type" value="Genomic_DNA"/>
</dbReference>
<reference evidence="2" key="1">
    <citation type="submission" date="2021-01" db="EMBL/GenBank/DDBJ databases">
        <title>Adiantum capillus-veneris genome.</title>
        <authorList>
            <person name="Fang Y."/>
            <person name="Liao Q."/>
        </authorList>
    </citation>
    <scope>NUCLEOTIDE SEQUENCE</scope>
    <source>
        <strain evidence="2">H3</strain>
        <tissue evidence="2">Leaf</tissue>
    </source>
</reference>
<proteinExistence type="predicted"/>
<evidence type="ECO:0000313" key="3">
    <source>
        <dbReference type="Proteomes" id="UP000886520"/>
    </source>
</evidence>
<evidence type="ECO:0000313" key="2">
    <source>
        <dbReference type="EMBL" id="KAI5077319.1"/>
    </source>
</evidence>
<comment type="caution">
    <text evidence="2">The sequence shown here is derived from an EMBL/GenBank/DDBJ whole genome shotgun (WGS) entry which is preliminary data.</text>
</comment>
<dbReference type="Proteomes" id="UP000886520">
    <property type="component" value="Chromosome 7"/>
</dbReference>
<accession>A0A9D4ZJ12</accession>
<evidence type="ECO:0000256" key="1">
    <source>
        <dbReference type="SAM" id="Phobius"/>
    </source>
</evidence>
<organism evidence="2 3">
    <name type="scientific">Adiantum capillus-veneris</name>
    <name type="common">Maidenhair fern</name>
    <dbReference type="NCBI Taxonomy" id="13818"/>
    <lineage>
        <taxon>Eukaryota</taxon>
        <taxon>Viridiplantae</taxon>
        <taxon>Streptophyta</taxon>
        <taxon>Embryophyta</taxon>
        <taxon>Tracheophyta</taxon>
        <taxon>Polypodiopsida</taxon>
        <taxon>Polypodiidae</taxon>
        <taxon>Polypodiales</taxon>
        <taxon>Pteridineae</taxon>
        <taxon>Pteridaceae</taxon>
        <taxon>Vittarioideae</taxon>
        <taxon>Adiantum</taxon>
    </lineage>
</organism>
<keyword evidence="1" id="KW-1133">Transmembrane helix</keyword>
<keyword evidence="1" id="KW-0812">Transmembrane</keyword>
<protein>
    <submittedName>
        <fullName evidence="2">Uncharacterized protein</fullName>
    </submittedName>
</protein>